<reference evidence="4" key="1">
    <citation type="submission" date="2021-11" db="EMBL/GenBank/DDBJ databases">
        <title>Description of a new species Pelosinus isolated from the bottom sediments of Lake Baikal.</title>
        <authorList>
            <person name="Zakharyuk A."/>
        </authorList>
    </citation>
    <scope>NUCLEOTIDE SEQUENCE</scope>
    <source>
        <strain evidence="4">Bkl1</strain>
    </source>
</reference>
<dbReference type="SUPFAM" id="SSF49363">
    <property type="entry name" value="Purple acid phosphatase, N-terminal domain"/>
    <property type="match status" value="1"/>
</dbReference>
<dbReference type="InterPro" id="IPR029052">
    <property type="entry name" value="Metallo-depent_PP-like"/>
</dbReference>
<dbReference type="EMBL" id="JAJHJB010000001">
    <property type="protein sequence ID" value="MCC5463881.1"/>
    <property type="molecule type" value="Genomic_DNA"/>
</dbReference>
<evidence type="ECO:0000313" key="4">
    <source>
        <dbReference type="EMBL" id="MCC5463881.1"/>
    </source>
</evidence>
<name>A0ABS8HL25_9FIRM</name>
<accession>A0ABS8HL25</accession>
<dbReference type="Gene3D" id="2.60.40.380">
    <property type="entry name" value="Purple acid phosphatase-like, N-terminal"/>
    <property type="match status" value="1"/>
</dbReference>
<evidence type="ECO:0000313" key="5">
    <source>
        <dbReference type="Proteomes" id="UP001165492"/>
    </source>
</evidence>
<dbReference type="Gene3D" id="3.60.21.10">
    <property type="match status" value="1"/>
</dbReference>
<feature type="domain" description="Calcineurin-like phosphoesterase" evidence="2">
    <location>
        <begin position="144"/>
        <end position="340"/>
    </location>
</feature>
<proteinExistence type="predicted"/>
<gene>
    <name evidence="4" type="ORF">LMF89_00715</name>
</gene>
<dbReference type="Pfam" id="PF00149">
    <property type="entry name" value="Metallophos"/>
    <property type="match status" value="1"/>
</dbReference>
<dbReference type="InterPro" id="IPR015914">
    <property type="entry name" value="PAPs_N"/>
</dbReference>
<protein>
    <submittedName>
        <fullName evidence="4">Metallophosphoesterase family protein</fullName>
    </submittedName>
</protein>
<feature type="domain" description="Purple acid phosphatase N-terminal" evidence="3">
    <location>
        <begin position="41"/>
        <end position="136"/>
    </location>
</feature>
<dbReference type="PANTHER" id="PTHR45867">
    <property type="entry name" value="PURPLE ACID PHOSPHATASE"/>
    <property type="match status" value="1"/>
</dbReference>
<evidence type="ECO:0000256" key="1">
    <source>
        <dbReference type="ARBA" id="ARBA00022729"/>
    </source>
</evidence>
<sequence>MLHKKKLFYSIRISLIAIVLLIASSMMPFLEQPLAAAAGVDHVTLTWESDPKTTQTITWRTEETELAGQVRYAQREFIRSFPHKARIIDAKVETLVTNRGNMNIHSVTLMGLKPGTRYVYQINEGSGWGETRTFSTPTEKNEGFKFLVFGDSQSINYEVWRTTLQQAYQTNQDAKFFINVGDLVDVGQDYAQWDAWFNTGQGVIDRIPAMPLTGNHENYTPERRFSQPVLFTAQLKVPVNGPESLRRQVYSFDYGDVHFVMLDSQIGEQVQLIPQILEIQKNWLEQDLAATDKKWKIVFLHRPPYHNKVGGANSRIKRAFVPILDKYHVDVVFSGHEHNYARTYPIYDDQVVDSPGKGTIYVTTGRSGIKTYNDTAASEWDAFFYNPLDEPNYLVVEMKNQILHVKAYKQSGALIDAWSIDKNIKFQ</sequence>
<dbReference type="RefSeq" id="WP_229533419.1">
    <property type="nucleotide sequence ID" value="NZ_JAJHJB010000001.1"/>
</dbReference>
<keyword evidence="1" id="KW-0732">Signal</keyword>
<dbReference type="Pfam" id="PF16656">
    <property type="entry name" value="Pur_ac_phosph_N"/>
    <property type="match status" value="1"/>
</dbReference>
<dbReference type="Proteomes" id="UP001165492">
    <property type="component" value="Unassembled WGS sequence"/>
</dbReference>
<keyword evidence="5" id="KW-1185">Reference proteome</keyword>
<evidence type="ECO:0000259" key="2">
    <source>
        <dbReference type="Pfam" id="PF00149"/>
    </source>
</evidence>
<dbReference type="InterPro" id="IPR008963">
    <property type="entry name" value="Purple_acid_Pase-like_N"/>
</dbReference>
<organism evidence="4 5">
    <name type="scientific">Pelosinus baikalensis</name>
    <dbReference type="NCBI Taxonomy" id="2892015"/>
    <lineage>
        <taxon>Bacteria</taxon>
        <taxon>Bacillati</taxon>
        <taxon>Bacillota</taxon>
        <taxon>Negativicutes</taxon>
        <taxon>Selenomonadales</taxon>
        <taxon>Sporomusaceae</taxon>
        <taxon>Pelosinus</taxon>
    </lineage>
</organism>
<comment type="caution">
    <text evidence="4">The sequence shown here is derived from an EMBL/GenBank/DDBJ whole genome shotgun (WGS) entry which is preliminary data.</text>
</comment>
<dbReference type="SUPFAM" id="SSF56300">
    <property type="entry name" value="Metallo-dependent phosphatases"/>
    <property type="match status" value="1"/>
</dbReference>
<evidence type="ECO:0000259" key="3">
    <source>
        <dbReference type="Pfam" id="PF16656"/>
    </source>
</evidence>
<dbReference type="PANTHER" id="PTHR45867:SF3">
    <property type="entry name" value="ACID PHOSPHATASE TYPE 7"/>
    <property type="match status" value="1"/>
</dbReference>
<dbReference type="InterPro" id="IPR004843">
    <property type="entry name" value="Calcineurin-like_PHP"/>
</dbReference>